<accession>A0A9D1V788</accession>
<proteinExistence type="predicted"/>
<dbReference type="Proteomes" id="UP000824204">
    <property type="component" value="Unassembled WGS sequence"/>
</dbReference>
<dbReference type="Pfam" id="PF10071">
    <property type="entry name" value="DUF2310"/>
    <property type="match status" value="1"/>
</dbReference>
<dbReference type="InterPro" id="IPR016908">
    <property type="entry name" value="UCP029037"/>
</dbReference>
<reference evidence="1" key="2">
    <citation type="submission" date="2021-04" db="EMBL/GenBank/DDBJ databases">
        <authorList>
            <person name="Gilroy R."/>
        </authorList>
    </citation>
    <scope>NUCLEOTIDE SEQUENCE</scope>
    <source>
        <strain evidence="1">811</strain>
    </source>
</reference>
<evidence type="ECO:0000313" key="1">
    <source>
        <dbReference type="EMBL" id="HIX07291.1"/>
    </source>
</evidence>
<evidence type="ECO:0000313" key="2">
    <source>
        <dbReference type="Proteomes" id="UP000824204"/>
    </source>
</evidence>
<name>A0A9D1V788_9FIRM</name>
<comment type="caution">
    <text evidence="1">The sequence shown here is derived from an EMBL/GenBank/DDBJ whole genome shotgun (WGS) entry which is preliminary data.</text>
</comment>
<reference evidence="1" key="1">
    <citation type="journal article" date="2021" name="PeerJ">
        <title>Extensive microbial diversity within the chicken gut microbiome revealed by metagenomics and culture.</title>
        <authorList>
            <person name="Gilroy R."/>
            <person name="Ravi A."/>
            <person name="Getino M."/>
            <person name="Pursley I."/>
            <person name="Horton D.L."/>
            <person name="Alikhan N.F."/>
            <person name="Baker D."/>
            <person name="Gharbi K."/>
            <person name="Hall N."/>
            <person name="Watson M."/>
            <person name="Adriaenssens E.M."/>
            <person name="Foster-Nyarko E."/>
            <person name="Jarju S."/>
            <person name="Secka A."/>
            <person name="Antonio M."/>
            <person name="Oren A."/>
            <person name="Chaudhuri R.R."/>
            <person name="La Ragione R."/>
            <person name="Hildebrand F."/>
            <person name="Pallen M.J."/>
        </authorList>
    </citation>
    <scope>NUCLEOTIDE SEQUENCE</scope>
    <source>
        <strain evidence="1">811</strain>
    </source>
</reference>
<sequence>MFYKRIELRPKIQGIQIDSQMQKLFWHFLYALDCNGQILKYYKVIQEENVVLYATAPKEDSLDEKYDSVYVREDREKISELFSICVKDCGKDLGSNEYCECEKRGAMEMRTFFQDADSPFTCCDCGNPVALYELPKPKGAEDFLCVRLWRQDYCAIDLLWGNSFDDRYAGRQCTEPDSPLSRQGRIIAQYVADGLGYPVYYHLASDCGSGEKGQIHACPVCGQKMRRRKIGENEIDVCDECKLSYDAN</sequence>
<dbReference type="AlphaFoldDB" id="A0A9D1V788"/>
<gene>
    <name evidence="1" type="ORF">H9741_02350</name>
</gene>
<organism evidence="1 2">
    <name type="scientific">Candidatus Borkfalkia faecipullorum</name>
    <dbReference type="NCBI Taxonomy" id="2838510"/>
    <lineage>
        <taxon>Bacteria</taxon>
        <taxon>Bacillati</taxon>
        <taxon>Bacillota</taxon>
        <taxon>Clostridia</taxon>
        <taxon>Christensenellales</taxon>
        <taxon>Christensenellaceae</taxon>
        <taxon>Candidatus Borkfalkia</taxon>
    </lineage>
</organism>
<protein>
    <submittedName>
        <fullName evidence="1">DUF2310 family Zn-ribbon-containing protein</fullName>
    </submittedName>
</protein>
<dbReference type="EMBL" id="DXFX01000031">
    <property type="protein sequence ID" value="HIX07291.1"/>
    <property type="molecule type" value="Genomic_DNA"/>
</dbReference>